<evidence type="ECO:0000256" key="1">
    <source>
        <dbReference type="SAM" id="MobiDB-lite"/>
    </source>
</evidence>
<proteinExistence type="predicted"/>
<gene>
    <name evidence="2" type="ORF">F3Y22_tig00110195pilonHSYRG00329</name>
</gene>
<comment type="caution">
    <text evidence="2">The sequence shown here is derived from an EMBL/GenBank/DDBJ whole genome shotgun (WGS) entry which is preliminary data.</text>
</comment>
<sequence>MKSSSILDGSRKRTRIWTNSEIGPSSSEVAAAVTRNMNHNKMEEVESSVGEEWSLDGSIEGLESKLGRWRTELPLVYDQSNEKSSLFSDEGPTPMTKRSRHSRKRSHKNKKGLFSCFGTICGCEISVTCGQIC</sequence>
<organism evidence="2 3">
    <name type="scientific">Hibiscus syriacus</name>
    <name type="common">Rose of Sharon</name>
    <dbReference type="NCBI Taxonomy" id="106335"/>
    <lineage>
        <taxon>Eukaryota</taxon>
        <taxon>Viridiplantae</taxon>
        <taxon>Streptophyta</taxon>
        <taxon>Embryophyta</taxon>
        <taxon>Tracheophyta</taxon>
        <taxon>Spermatophyta</taxon>
        <taxon>Magnoliopsida</taxon>
        <taxon>eudicotyledons</taxon>
        <taxon>Gunneridae</taxon>
        <taxon>Pentapetalae</taxon>
        <taxon>rosids</taxon>
        <taxon>malvids</taxon>
        <taxon>Malvales</taxon>
        <taxon>Malvaceae</taxon>
        <taxon>Malvoideae</taxon>
        <taxon>Hibiscus</taxon>
    </lineage>
</organism>
<dbReference type="AlphaFoldDB" id="A0A6A3BEX5"/>
<dbReference type="Proteomes" id="UP000436088">
    <property type="component" value="Unassembled WGS sequence"/>
</dbReference>
<feature type="region of interest" description="Disordered" evidence="1">
    <location>
        <begin position="1"/>
        <end position="29"/>
    </location>
</feature>
<dbReference type="EMBL" id="VEPZ02000870">
    <property type="protein sequence ID" value="KAE8714657.1"/>
    <property type="molecule type" value="Genomic_DNA"/>
</dbReference>
<feature type="region of interest" description="Disordered" evidence="1">
    <location>
        <begin position="81"/>
        <end position="109"/>
    </location>
</feature>
<feature type="compositionally biased region" description="Polar residues" evidence="1">
    <location>
        <begin position="16"/>
        <end position="28"/>
    </location>
</feature>
<accession>A0A6A3BEX5</accession>
<feature type="compositionally biased region" description="Basic residues" evidence="1">
    <location>
        <begin position="97"/>
        <end position="109"/>
    </location>
</feature>
<keyword evidence="3" id="KW-1185">Reference proteome</keyword>
<protein>
    <submittedName>
        <fullName evidence="2">Uncharacterized protein</fullName>
    </submittedName>
</protein>
<name>A0A6A3BEX5_HIBSY</name>
<reference evidence="2" key="1">
    <citation type="submission" date="2019-09" db="EMBL/GenBank/DDBJ databases">
        <title>Draft genome information of white flower Hibiscus syriacus.</title>
        <authorList>
            <person name="Kim Y.-M."/>
        </authorList>
    </citation>
    <scope>NUCLEOTIDE SEQUENCE [LARGE SCALE GENOMIC DNA]</scope>
    <source>
        <strain evidence="2">YM2019G1</strain>
    </source>
</reference>
<evidence type="ECO:0000313" key="3">
    <source>
        <dbReference type="Proteomes" id="UP000436088"/>
    </source>
</evidence>
<evidence type="ECO:0000313" key="2">
    <source>
        <dbReference type="EMBL" id="KAE8714657.1"/>
    </source>
</evidence>